<gene>
    <name evidence="2" type="ordered locus">Sinac_6325</name>
</gene>
<dbReference type="InterPro" id="IPR036388">
    <property type="entry name" value="WH-like_DNA-bd_sf"/>
</dbReference>
<dbReference type="RefSeq" id="WP_015249491.1">
    <property type="nucleotide sequence ID" value="NC_019892.1"/>
</dbReference>
<proteinExistence type="predicted"/>
<dbReference type="Pfam" id="PF04337">
    <property type="entry name" value="DUF480"/>
    <property type="match status" value="1"/>
</dbReference>
<dbReference type="Gene3D" id="1.10.10.10">
    <property type="entry name" value="Winged helix-like DNA-binding domain superfamily/Winged helix DNA-binding domain"/>
    <property type="match status" value="2"/>
</dbReference>
<dbReference type="SUPFAM" id="SSF46785">
    <property type="entry name" value="Winged helix' DNA-binding domain"/>
    <property type="match status" value="2"/>
</dbReference>
<dbReference type="OrthoDB" id="9784785at2"/>
<dbReference type="EMBL" id="CP003364">
    <property type="protein sequence ID" value="AGA30407.1"/>
    <property type="molecule type" value="Genomic_DNA"/>
</dbReference>
<evidence type="ECO:0000256" key="1">
    <source>
        <dbReference type="SAM" id="Coils"/>
    </source>
</evidence>
<reference evidence="2 3" key="1">
    <citation type="submission" date="2012-02" db="EMBL/GenBank/DDBJ databases">
        <title>Complete sequence of chromosome of Singulisphaera acidiphila DSM 18658.</title>
        <authorList>
            <consortium name="US DOE Joint Genome Institute (JGI-PGF)"/>
            <person name="Lucas S."/>
            <person name="Copeland A."/>
            <person name="Lapidus A."/>
            <person name="Glavina del Rio T."/>
            <person name="Dalin E."/>
            <person name="Tice H."/>
            <person name="Bruce D."/>
            <person name="Goodwin L."/>
            <person name="Pitluck S."/>
            <person name="Peters L."/>
            <person name="Ovchinnikova G."/>
            <person name="Chertkov O."/>
            <person name="Kyrpides N."/>
            <person name="Mavromatis K."/>
            <person name="Ivanova N."/>
            <person name="Brettin T."/>
            <person name="Detter J.C."/>
            <person name="Han C."/>
            <person name="Larimer F."/>
            <person name="Land M."/>
            <person name="Hauser L."/>
            <person name="Markowitz V."/>
            <person name="Cheng J.-F."/>
            <person name="Hugenholtz P."/>
            <person name="Woyke T."/>
            <person name="Wu D."/>
            <person name="Tindall B."/>
            <person name="Pomrenke H."/>
            <person name="Brambilla E."/>
            <person name="Klenk H.-P."/>
            <person name="Eisen J.A."/>
        </authorList>
    </citation>
    <scope>NUCLEOTIDE SEQUENCE [LARGE SCALE GENOMIC DNA]</scope>
    <source>
        <strain evidence="3">ATCC BAA-1392 / DSM 18658 / VKM B-2454 / MOB10</strain>
    </source>
</reference>
<dbReference type="KEGG" id="saci:Sinac_6325"/>
<protein>
    <submittedName>
        <fullName evidence="2">Uncharacterized protein</fullName>
    </submittedName>
</protein>
<dbReference type="InterPro" id="IPR007432">
    <property type="entry name" value="DUF480"/>
</dbReference>
<dbReference type="HOGENOM" id="CLU_057831_1_0_0"/>
<dbReference type="Proteomes" id="UP000010798">
    <property type="component" value="Chromosome"/>
</dbReference>
<keyword evidence="3" id="KW-1185">Reference proteome</keyword>
<accession>L0DMD6</accession>
<name>L0DMD6_SINAD</name>
<dbReference type="STRING" id="886293.Sinac_6325"/>
<dbReference type="AlphaFoldDB" id="L0DMD6"/>
<keyword evidence="1" id="KW-0175">Coiled coil</keyword>
<evidence type="ECO:0000313" key="2">
    <source>
        <dbReference type="EMBL" id="AGA30407.1"/>
    </source>
</evidence>
<evidence type="ECO:0000313" key="3">
    <source>
        <dbReference type="Proteomes" id="UP000010798"/>
    </source>
</evidence>
<dbReference type="InterPro" id="IPR036390">
    <property type="entry name" value="WH_DNA-bd_sf"/>
</dbReference>
<dbReference type="eggNOG" id="COG3132">
    <property type="taxonomic scope" value="Bacteria"/>
</dbReference>
<sequence length="242" mass="26759">MSSPVAERTWVPLSPRERRVLGVLVEKAKTTPEYYPLTIAAIVTGCNQKSNRDPVTDYDADDVEDILQDLRHKGAVIMVEAGGRVVRWKHTLYDWLKVSKVELAVIAELLLRGPQTEGDLRSRASRMEPFPDLPALQTVLEALATRDLVINLSPPGQKRGVMVTHGLYPPQELEKVRTAFAQAAIAGDEDERPVRLSAVRSEPSPPAWVAETTALRAEIDVLRKTIEALAAEVRDLKTELGA</sequence>
<organism evidence="2 3">
    <name type="scientific">Singulisphaera acidiphila (strain ATCC BAA-1392 / DSM 18658 / VKM B-2454 / MOB10)</name>
    <dbReference type="NCBI Taxonomy" id="886293"/>
    <lineage>
        <taxon>Bacteria</taxon>
        <taxon>Pseudomonadati</taxon>
        <taxon>Planctomycetota</taxon>
        <taxon>Planctomycetia</taxon>
        <taxon>Isosphaerales</taxon>
        <taxon>Isosphaeraceae</taxon>
        <taxon>Singulisphaera</taxon>
    </lineage>
</organism>
<feature type="coiled-coil region" evidence="1">
    <location>
        <begin position="212"/>
        <end position="239"/>
    </location>
</feature>
<dbReference type="PANTHER" id="PTHR38768">
    <property type="entry name" value="UPF0502 PROTEIN YCEH"/>
    <property type="match status" value="1"/>
</dbReference>
<dbReference type="PANTHER" id="PTHR38768:SF1">
    <property type="entry name" value="UPF0502 PROTEIN YCEH"/>
    <property type="match status" value="1"/>
</dbReference>